<evidence type="ECO:0000259" key="2">
    <source>
        <dbReference type="Pfam" id="PF03713"/>
    </source>
</evidence>
<reference evidence="3 4" key="1">
    <citation type="submission" date="2016-10" db="EMBL/GenBank/DDBJ databases">
        <authorList>
            <person name="de Groot N.N."/>
        </authorList>
    </citation>
    <scope>NUCLEOTIDE SEQUENCE [LARGE SCALE GENOMIC DNA]</scope>
    <source>
        <strain evidence="3 4">CPCC 202699</strain>
    </source>
</reference>
<keyword evidence="4" id="KW-1185">Reference proteome</keyword>
<dbReference type="Pfam" id="PF03713">
    <property type="entry name" value="DUF305"/>
    <property type="match status" value="2"/>
</dbReference>
<protein>
    <submittedName>
        <fullName evidence="3">Uncharacterized conserved protein, DUF305 family</fullName>
    </submittedName>
</protein>
<dbReference type="EMBL" id="FNON01000007">
    <property type="protein sequence ID" value="SDY86756.1"/>
    <property type="molecule type" value="Genomic_DNA"/>
</dbReference>
<sequence length="157" mass="16815">MKIVMSGFVLFAALALTGCSPEADHNQADVTFAQRMIPHHRQALTMSEKLPADAGEPVAALARQIQAAQAPEIDRLTGWLKEWGASASGHEGMDHGAPMVTATRADWLKAMIEHHRGAVTMARDELRDGAHTGARQLAQQVIDGQEAEIATMTGLLG</sequence>
<feature type="chain" id="PRO_5039449235" evidence="1">
    <location>
        <begin position="18"/>
        <end position="157"/>
    </location>
</feature>
<gene>
    <name evidence="3" type="ORF">SAMN05421504_107238</name>
</gene>
<keyword evidence="1" id="KW-0732">Signal</keyword>
<dbReference type="PANTHER" id="PTHR36933">
    <property type="entry name" value="SLL0788 PROTEIN"/>
    <property type="match status" value="1"/>
</dbReference>
<dbReference type="PROSITE" id="PS51257">
    <property type="entry name" value="PROKAR_LIPOPROTEIN"/>
    <property type="match status" value="1"/>
</dbReference>
<evidence type="ECO:0000313" key="4">
    <source>
        <dbReference type="Proteomes" id="UP000199515"/>
    </source>
</evidence>
<dbReference type="AlphaFoldDB" id="A0A1H3NCY9"/>
<dbReference type="InterPro" id="IPR005183">
    <property type="entry name" value="DUF305_CopM-like"/>
</dbReference>
<accession>A0A1H3NCY9</accession>
<evidence type="ECO:0000313" key="3">
    <source>
        <dbReference type="EMBL" id="SDY86756.1"/>
    </source>
</evidence>
<dbReference type="PANTHER" id="PTHR36933:SF1">
    <property type="entry name" value="SLL0788 PROTEIN"/>
    <property type="match status" value="1"/>
</dbReference>
<proteinExistence type="predicted"/>
<feature type="domain" description="DUF305" evidence="2">
    <location>
        <begin position="29"/>
        <end position="99"/>
    </location>
</feature>
<feature type="domain" description="DUF305" evidence="2">
    <location>
        <begin position="105"/>
        <end position="156"/>
    </location>
</feature>
<evidence type="ECO:0000256" key="1">
    <source>
        <dbReference type="SAM" id="SignalP"/>
    </source>
</evidence>
<dbReference type="STRING" id="589385.SAMN05421504_107238"/>
<dbReference type="InterPro" id="IPR012347">
    <property type="entry name" value="Ferritin-like"/>
</dbReference>
<name>A0A1H3NCY9_9PSEU</name>
<dbReference type="Proteomes" id="UP000199515">
    <property type="component" value="Unassembled WGS sequence"/>
</dbReference>
<dbReference type="Gene3D" id="1.20.1260.10">
    <property type="match status" value="1"/>
</dbReference>
<organism evidence="3 4">
    <name type="scientific">Amycolatopsis xylanica</name>
    <dbReference type="NCBI Taxonomy" id="589385"/>
    <lineage>
        <taxon>Bacteria</taxon>
        <taxon>Bacillati</taxon>
        <taxon>Actinomycetota</taxon>
        <taxon>Actinomycetes</taxon>
        <taxon>Pseudonocardiales</taxon>
        <taxon>Pseudonocardiaceae</taxon>
        <taxon>Amycolatopsis</taxon>
    </lineage>
</organism>
<feature type="signal peptide" evidence="1">
    <location>
        <begin position="1"/>
        <end position="17"/>
    </location>
</feature>